<accession>A0A0B2QXL8</accession>
<evidence type="ECO:0000313" key="1">
    <source>
        <dbReference type="EMBL" id="KHN26290.1"/>
    </source>
</evidence>
<evidence type="ECO:0008006" key="4">
    <source>
        <dbReference type="Google" id="ProtNLM"/>
    </source>
</evidence>
<dbReference type="SMR" id="A0A0B2QXL8"/>
<evidence type="ECO:0000313" key="3">
    <source>
        <dbReference type="Proteomes" id="UP000289340"/>
    </source>
</evidence>
<proteinExistence type="predicted"/>
<dbReference type="Proteomes" id="UP000289340">
    <property type="component" value="Chromosome 3"/>
</dbReference>
<sequence length="51" mass="5955">MHSFSGLFPLVEWICWLNGQRKKAPTPEAEKMISHREEIFSHPKGTWSVTE</sequence>
<gene>
    <name evidence="2" type="ORF">D0Y65_006839</name>
    <name evidence="1" type="ORF">glysoja_046942</name>
</gene>
<reference evidence="1" key="1">
    <citation type="submission" date="2014-07" db="EMBL/GenBank/DDBJ databases">
        <title>Identification of a novel salt tolerance gene in wild soybean by whole-genome sequencing.</title>
        <authorList>
            <person name="Lam H.-M."/>
            <person name="Qi X."/>
            <person name="Li M.-W."/>
            <person name="Liu X."/>
            <person name="Xie M."/>
            <person name="Ni M."/>
            <person name="Xu X."/>
        </authorList>
    </citation>
    <scope>NUCLEOTIDE SEQUENCE [LARGE SCALE GENOMIC DNA]</scope>
    <source>
        <tissue evidence="1">Root</tissue>
    </source>
</reference>
<dbReference type="EMBL" id="KN653932">
    <property type="protein sequence ID" value="KHN26290.1"/>
    <property type="molecule type" value="Genomic_DNA"/>
</dbReference>
<dbReference type="AlphaFoldDB" id="A0A0B2QXL8"/>
<keyword evidence="3" id="KW-1185">Reference proteome</keyword>
<organism evidence="1">
    <name type="scientific">Glycine soja</name>
    <name type="common">Wild soybean</name>
    <dbReference type="NCBI Taxonomy" id="3848"/>
    <lineage>
        <taxon>Eukaryota</taxon>
        <taxon>Viridiplantae</taxon>
        <taxon>Streptophyta</taxon>
        <taxon>Embryophyta</taxon>
        <taxon>Tracheophyta</taxon>
        <taxon>Spermatophyta</taxon>
        <taxon>Magnoliopsida</taxon>
        <taxon>eudicotyledons</taxon>
        <taxon>Gunneridae</taxon>
        <taxon>Pentapetalae</taxon>
        <taxon>rosids</taxon>
        <taxon>fabids</taxon>
        <taxon>Fabales</taxon>
        <taxon>Fabaceae</taxon>
        <taxon>Papilionoideae</taxon>
        <taxon>50 kb inversion clade</taxon>
        <taxon>NPAAA clade</taxon>
        <taxon>indigoferoid/millettioid clade</taxon>
        <taxon>Phaseoleae</taxon>
        <taxon>Glycine</taxon>
        <taxon>Glycine subgen. Soja</taxon>
    </lineage>
</organism>
<protein>
    <recommendedName>
        <fullName evidence="4">NADH dehydrogenase [ubiquinone] 1 alpha subcomplex subunit 12</fullName>
    </recommendedName>
</protein>
<reference evidence="2 3" key="2">
    <citation type="submission" date="2018-09" db="EMBL/GenBank/DDBJ databases">
        <title>A high-quality reference genome of wild soybean provides a powerful tool to mine soybean genomes.</title>
        <authorList>
            <person name="Xie M."/>
            <person name="Chung C.Y.L."/>
            <person name="Li M.-W."/>
            <person name="Wong F.-L."/>
            <person name="Chan T.-F."/>
            <person name="Lam H.-M."/>
        </authorList>
    </citation>
    <scope>NUCLEOTIDE SEQUENCE [LARGE SCALE GENOMIC DNA]</scope>
    <source>
        <strain evidence="3">cv. W05</strain>
        <tissue evidence="2">Hypocotyl of etiolated seedlings</tissue>
    </source>
</reference>
<evidence type="ECO:0000313" key="2">
    <source>
        <dbReference type="EMBL" id="RZC20159.1"/>
    </source>
</evidence>
<name>A0A0B2QXL8_GLYSO</name>
<dbReference type="Proteomes" id="UP000053555">
    <property type="component" value="Unassembled WGS sequence"/>
</dbReference>
<dbReference type="EMBL" id="QZWG01000003">
    <property type="protein sequence ID" value="RZC20159.1"/>
    <property type="molecule type" value="Genomic_DNA"/>
</dbReference>